<evidence type="ECO:0000256" key="6">
    <source>
        <dbReference type="ARBA" id="ARBA00022692"/>
    </source>
</evidence>
<dbReference type="HOGENOM" id="CLU_001570_2_3_1"/>
<dbReference type="InParanoid" id="K5WEV1"/>
<dbReference type="SUPFAM" id="SSF48264">
    <property type="entry name" value="Cytochrome P450"/>
    <property type="match status" value="1"/>
</dbReference>
<evidence type="ECO:0000256" key="15">
    <source>
        <dbReference type="SAM" id="Phobius"/>
    </source>
</evidence>
<dbReference type="PROSITE" id="PS00086">
    <property type="entry name" value="CYTOCHROME_P450"/>
    <property type="match status" value="1"/>
</dbReference>
<dbReference type="InterPro" id="IPR050364">
    <property type="entry name" value="Cytochrome_P450_fung"/>
</dbReference>
<dbReference type="GO" id="GO:0005506">
    <property type="term" value="F:iron ion binding"/>
    <property type="evidence" value="ECO:0007669"/>
    <property type="project" value="InterPro"/>
</dbReference>
<dbReference type="OrthoDB" id="2789670at2759"/>
<dbReference type="InterPro" id="IPR002401">
    <property type="entry name" value="Cyt_P450_E_grp-I"/>
</dbReference>
<keyword evidence="17" id="KW-1185">Reference proteome</keyword>
<evidence type="ECO:0000256" key="9">
    <source>
        <dbReference type="ARBA" id="ARBA00023002"/>
    </source>
</evidence>
<feature type="transmembrane region" description="Helical" evidence="15">
    <location>
        <begin position="6"/>
        <end position="25"/>
    </location>
</feature>
<accession>K5WEV1</accession>
<evidence type="ECO:0000256" key="13">
    <source>
        <dbReference type="PIRSR" id="PIRSR602401-1"/>
    </source>
</evidence>
<evidence type="ECO:0000256" key="8">
    <source>
        <dbReference type="ARBA" id="ARBA00022989"/>
    </source>
</evidence>
<keyword evidence="12 15" id="KW-0472">Membrane</keyword>
<evidence type="ECO:0000256" key="11">
    <source>
        <dbReference type="ARBA" id="ARBA00023033"/>
    </source>
</evidence>
<dbReference type="PANTHER" id="PTHR46300:SF7">
    <property type="entry name" value="P450, PUTATIVE (EUROFUNG)-RELATED"/>
    <property type="match status" value="1"/>
</dbReference>
<evidence type="ECO:0000256" key="2">
    <source>
        <dbReference type="ARBA" id="ARBA00004167"/>
    </source>
</evidence>
<dbReference type="GO" id="GO:0016020">
    <property type="term" value="C:membrane"/>
    <property type="evidence" value="ECO:0007669"/>
    <property type="project" value="UniProtKB-SubCell"/>
</dbReference>
<sequence length="507" mass="56972">MTLDTASLPLIPLAIGIVCLFVAVLNRPGRRRLPPGPKGLPILGNILDAPKEHEWRTFQEWGRTYDSDVVHFQILGAHYVVLNSAKATTELFERRSNLHSDKPQAAMINLTGWDRNLGLMKYGDFWRAHRKIFHQHFRSNAVFGYHQRSEKAVRQLLRLLYAEPECFIKHIRFMTAYNIIGIMYGVDITSEGDPTLAIVEEALDILQKVGNPGVYLVDSFPLLRFIPSWFPGAKFKRDAEAWKPIVDRMYIQPYNDVKIAYERGVPRPCVVTEMLAELYKDGANSQMLEQVIINTTGTGYAAASETASGQLTPAEMLTKLLLLDQLGVAELDRVIGTDRLPVMEDEKSLPYITALVRETLRWRPGLPLGVAHQSVADDEYEGYHIPAGTVLFGNARTILHDEERFPNPDTFNPSRFLDSDGHLLKHLVDAVSSAFGFGRRICPGRYFALDVVWLTVANVLSAFKIEKPFDEMGNVVEPSGEFTSGIVSCPVPFKAVFKPRSTVAFVQ</sequence>
<evidence type="ECO:0000256" key="3">
    <source>
        <dbReference type="ARBA" id="ARBA00005179"/>
    </source>
</evidence>
<reference evidence="16 17" key="1">
    <citation type="journal article" date="2012" name="BMC Genomics">
        <title>Comparative genomics of the white-rot fungi, Phanerochaete carnosa and P. chrysosporium, to elucidate the genetic basis of the distinct wood types they colonize.</title>
        <authorList>
            <person name="Suzuki H."/>
            <person name="MacDonald J."/>
            <person name="Syed K."/>
            <person name="Salamov A."/>
            <person name="Hori C."/>
            <person name="Aerts A."/>
            <person name="Henrissat B."/>
            <person name="Wiebenga A."/>
            <person name="vanKuyk P.A."/>
            <person name="Barry K."/>
            <person name="Lindquist E."/>
            <person name="LaButti K."/>
            <person name="Lapidus A."/>
            <person name="Lucas S."/>
            <person name="Coutinho P."/>
            <person name="Gong Y."/>
            <person name="Samejima M."/>
            <person name="Mahadevan R."/>
            <person name="Abou-Zaid M."/>
            <person name="de Vries R.P."/>
            <person name="Igarashi K."/>
            <person name="Yadav J.S."/>
            <person name="Grigoriev I.V."/>
            <person name="Master E.R."/>
        </authorList>
    </citation>
    <scope>NUCLEOTIDE SEQUENCE [LARGE SCALE GENOMIC DNA]</scope>
    <source>
        <strain evidence="16 17">HHB-10118-sp</strain>
    </source>
</reference>
<dbReference type="InterPro" id="IPR036396">
    <property type="entry name" value="Cyt_P450_sf"/>
</dbReference>
<dbReference type="GeneID" id="18911896"/>
<evidence type="ECO:0000256" key="5">
    <source>
        <dbReference type="ARBA" id="ARBA00022617"/>
    </source>
</evidence>
<dbReference type="Proteomes" id="UP000008370">
    <property type="component" value="Unassembled WGS sequence"/>
</dbReference>
<keyword evidence="6 15" id="KW-0812">Transmembrane</keyword>
<protein>
    <recommendedName>
        <fullName evidence="18">Cytochrome P450</fullName>
    </recommendedName>
</protein>
<dbReference type="Gene3D" id="1.10.630.10">
    <property type="entry name" value="Cytochrome P450"/>
    <property type="match status" value="1"/>
</dbReference>
<evidence type="ECO:0000256" key="4">
    <source>
        <dbReference type="ARBA" id="ARBA00010617"/>
    </source>
</evidence>
<dbReference type="RefSeq" id="XP_007402746.1">
    <property type="nucleotide sequence ID" value="XM_007402684.1"/>
</dbReference>
<keyword evidence="7 13" id="KW-0479">Metal-binding</keyword>
<evidence type="ECO:0000256" key="12">
    <source>
        <dbReference type="ARBA" id="ARBA00023136"/>
    </source>
</evidence>
<keyword evidence="8 15" id="KW-1133">Transmembrane helix</keyword>
<dbReference type="AlphaFoldDB" id="K5WEV1"/>
<comment type="subcellular location">
    <subcellularLocation>
        <location evidence="2">Membrane</location>
        <topology evidence="2">Single-pass membrane protein</topology>
    </subcellularLocation>
</comment>
<comment type="pathway">
    <text evidence="3">Secondary metabolite biosynthesis.</text>
</comment>
<keyword evidence="5 13" id="KW-0349">Heme</keyword>
<dbReference type="Pfam" id="PF00067">
    <property type="entry name" value="p450"/>
    <property type="match status" value="1"/>
</dbReference>
<keyword evidence="10 13" id="KW-0408">Iron</keyword>
<dbReference type="InterPro" id="IPR017972">
    <property type="entry name" value="Cyt_P450_CS"/>
</dbReference>
<keyword evidence="11 14" id="KW-0503">Monooxygenase</keyword>
<evidence type="ECO:0000256" key="14">
    <source>
        <dbReference type="RuleBase" id="RU000461"/>
    </source>
</evidence>
<keyword evidence="9 14" id="KW-0560">Oxidoreductase</keyword>
<dbReference type="CDD" id="cd11065">
    <property type="entry name" value="CYP64-like"/>
    <property type="match status" value="1"/>
</dbReference>
<evidence type="ECO:0000313" key="17">
    <source>
        <dbReference type="Proteomes" id="UP000008370"/>
    </source>
</evidence>
<comment type="cofactor">
    <cofactor evidence="1 13">
        <name>heme</name>
        <dbReference type="ChEBI" id="CHEBI:30413"/>
    </cofactor>
</comment>
<dbReference type="EMBL" id="JH930805">
    <property type="protein sequence ID" value="EKM48702.1"/>
    <property type="molecule type" value="Genomic_DNA"/>
</dbReference>
<proteinExistence type="inferred from homology"/>
<evidence type="ECO:0000313" key="16">
    <source>
        <dbReference type="EMBL" id="EKM48702.1"/>
    </source>
</evidence>
<feature type="binding site" description="axial binding residue" evidence="13">
    <location>
        <position position="442"/>
    </location>
    <ligand>
        <name>heme</name>
        <dbReference type="ChEBI" id="CHEBI:30413"/>
    </ligand>
    <ligandPart>
        <name>Fe</name>
        <dbReference type="ChEBI" id="CHEBI:18248"/>
    </ligandPart>
</feature>
<name>K5WEV1_PHACS</name>
<evidence type="ECO:0000256" key="10">
    <source>
        <dbReference type="ARBA" id="ARBA00023004"/>
    </source>
</evidence>
<dbReference type="GO" id="GO:0020037">
    <property type="term" value="F:heme binding"/>
    <property type="evidence" value="ECO:0007669"/>
    <property type="project" value="InterPro"/>
</dbReference>
<dbReference type="KEGG" id="pco:PHACADRAFT_202500"/>
<dbReference type="PANTHER" id="PTHR46300">
    <property type="entry name" value="P450, PUTATIVE (EUROFUNG)-RELATED-RELATED"/>
    <property type="match status" value="1"/>
</dbReference>
<comment type="similarity">
    <text evidence="4 14">Belongs to the cytochrome P450 family.</text>
</comment>
<gene>
    <name evidence="16" type="ORF">PHACADRAFT_202500</name>
</gene>
<dbReference type="PRINTS" id="PR00463">
    <property type="entry name" value="EP450I"/>
</dbReference>
<dbReference type="InterPro" id="IPR001128">
    <property type="entry name" value="Cyt_P450"/>
</dbReference>
<dbReference type="GO" id="GO:0016705">
    <property type="term" value="F:oxidoreductase activity, acting on paired donors, with incorporation or reduction of molecular oxygen"/>
    <property type="evidence" value="ECO:0007669"/>
    <property type="project" value="InterPro"/>
</dbReference>
<organism evidence="16 17">
    <name type="scientific">Phanerochaete carnosa (strain HHB-10118-sp)</name>
    <name type="common">White-rot fungus</name>
    <name type="synonym">Peniophora carnosa</name>
    <dbReference type="NCBI Taxonomy" id="650164"/>
    <lineage>
        <taxon>Eukaryota</taxon>
        <taxon>Fungi</taxon>
        <taxon>Dikarya</taxon>
        <taxon>Basidiomycota</taxon>
        <taxon>Agaricomycotina</taxon>
        <taxon>Agaricomycetes</taxon>
        <taxon>Polyporales</taxon>
        <taxon>Phanerochaetaceae</taxon>
        <taxon>Phanerochaete</taxon>
    </lineage>
</organism>
<evidence type="ECO:0000256" key="7">
    <source>
        <dbReference type="ARBA" id="ARBA00022723"/>
    </source>
</evidence>
<dbReference type="GO" id="GO:0004497">
    <property type="term" value="F:monooxygenase activity"/>
    <property type="evidence" value="ECO:0007669"/>
    <property type="project" value="UniProtKB-KW"/>
</dbReference>
<evidence type="ECO:0008006" key="18">
    <source>
        <dbReference type="Google" id="ProtNLM"/>
    </source>
</evidence>
<evidence type="ECO:0000256" key="1">
    <source>
        <dbReference type="ARBA" id="ARBA00001971"/>
    </source>
</evidence>